<dbReference type="InterPro" id="IPR023393">
    <property type="entry name" value="START-like_dom_sf"/>
</dbReference>
<keyword evidence="2" id="KW-0812">Transmembrane</keyword>
<dbReference type="Gene3D" id="3.20.80.10">
    <property type="entry name" value="Regulatory factor, effector binding domain"/>
    <property type="match status" value="1"/>
</dbReference>
<dbReference type="CDD" id="cd07818">
    <property type="entry name" value="SRPBCC_1"/>
    <property type="match status" value="1"/>
</dbReference>
<dbReference type="AlphaFoldDB" id="A0A2N3HMS8"/>
<evidence type="ECO:0000259" key="3">
    <source>
        <dbReference type="SMART" id="SM00871"/>
    </source>
</evidence>
<comment type="caution">
    <text evidence="4">The sequence shown here is derived from an EMBL/GenBank/DDBJ whole genome shotgun (WGS) entry which is preliminary data.</text>
</comment>
<dbReference type="SUPFAM" id="SSF55961">
    <property type="entry name" value="Bet v1-like"/>
    <property type="match status" value="1"/>
</dbReference>
<proteinExistence type="inferred from homology"/>
<keyword evidence="2" id="KW-0472">Membrane</keyword>
<dbReference type="RefSeq" id="WP_106658508.1">
    <property type="nucleotide sequence ID" value="NZ_PJEO01000014.1"/>
</dbReference>
<gene>
    <name evidence="4" type="ORF">CSW08_03455</name>
</gene>
<dbReference type="Pfam" id="PF06445">
    <property type="entry name" value="GyrI-like"/>
    <property type="match status" value="1"/>
</dbReference>
<dbReference type="EMBL" id="PJEO01000014">
    <property type="protein sequence ID" value="PKQ46232.1"/>
    <property type="molecule type" value="Genomic_DNA"/>
</dbReference>
<dbReference type="SMART" id="SM00871">
    <property type="entry name" value="AraC_E_bind"/>
    <property type="match status" value="1"/>
</dbReference>
<evidence type="ECO:0000256" key="1">
    <source>
        <dbReference type="ARBA" id="ARBA00008918"/>
    </source>
</evidence>
<protein>
    <submittedName>
        <fullName evidence="4">Transcription activator effector-binding protein</fullName>
    </submittedName>
</protein>
<dbReference type="OrthoDB" id="9807923at2"/>
<evidence type="ECO:0000256" key="2">
    <source>
        <dbReference type="SAM" id="Phobius"/>
    </source>
</evidence>
<evidence type="ECO:0000313" key="4">
    <source>
        <dbReference type="EMBL" id="PKQ46232.1"/>
    </source>
</evidence>
<feature type="domain" description="AraC effector-binding" evidence="3">
    <location>
        <begin position="182"/>
        <end position="340"/>
    </location>
</feature>
<dbReference type="InterPro" id="IPR010499">
    <property type="entry name" value="AraC_E-bd"/>
</dbReference>
<comment type="similarity">
    <text evidence="1">Belongs to the ribosome association toxin RatA family.</text>
</comment>
<dbReference type="InterPro" id="IPR005031">
    <property type="entry name" value="COQ10_START"/>
</dbReference>
<name>A0A2N3HMS8_9FLAO</name>
<organism evidence="4 5">
    <name type="scientific">Confluentibacter flavum</name>
    <dbReference type="NCBI Taxonomy" id="1909700"/>
    <lineage>
        <taxon>Bacteria</taxon>
        <taxon>Pseudomonadati</taxon>
        <taxon>Bacteroidota</taxon>
        <taxon>Flavobacteriia</taxon>
        <taxon>Flavobacteriales</taxon>
        <taxon>Flavobacteriaceae</taxon>
        <taxon>Confluentibacter</taxon>
    </lineage>
</organism>
<evidence type="ECO:0000313" key="5">
    <source>
        <dbReference type="Proteomes" id="UP000233435"/>
    </source>
</evidence>
<feature type="transmembrane region" description="Helical" evidence="2">
    <location>
        <begin position="6"/>
        <end position="24"/>
    </location>
</feature>
<accession>A0A2N3HMS8</accession>
<dbReference type="InterPro" id="IPR029442">
    <property type="entry name" value="GyrI-like"/>
</dbReference>
<keyword evidence="5" id="KW-1185">Reference proteome</keyword>
<dbReference type="Gene3D" id="3.30.530.20">
    <property type="match status" value="1"/>
</dbReference>
<dbReference type="Pfam" id="PF03364">
    <property type="entry name" value="Polyketide_cyc"/>
    <property type="match status" value="1"/>
</dbReference>
<sequence>MKTFKYIAFLLLVAIIGTAIYIAVQPNEFSFNRSRVIQAPVPVLFNKVNDFKNWPEFSPWLEQEPDAELTYGEKTVGVGAYYSWNGAVLGEGSMETRAVEDNKSISQHISFIKPFESESNINWDFEPIDEGTKVTWSMEGKQDFMTKMYTVFSGSIEKNTAPDFERGLFKLDSTVTADMKKYSITVSGITNHSGGYYLYSTTSSKIDEVASAISDMLPKITKYAQENNIAMAGAPFVSYIKWDEQNNAAIFSVCVPTTDRVITTDSDVLTGELPTFRALKTTLKGNYTNLKEAWDVARDYIPKNGLEFPDDGPMLEVYITDQTQYPNPADWVTDIYIAVK</sequence>
<dbReference type="InterPro" id="IPR011256">
    <property type="entry name" value="Reg_factor_effector_dom_sf"/>
</dbReference>
<dbReference type="Proteomes" id="UP000233435">
    <property type="component" value="Unassembled WGS sequence"/>
</dbReference>
<keyword evidence="2" id="KW-1133">Transmembrane helix</keyword>
<dbReference type="SUPFAM" id="SSF55136">
    <property type="entry name" value="Probable bacterial effector-binding domain"/>
    <property type="match status" value="1"/>
</dbReference>
<reference evidence="4 5" key="1">
    <citation type="submission" date="2017-12" db="EMBL/GenBank/DDBJ databases">
        <title>Confluentibacter flavum sp. nov., isolated from the saline lake.</title>
        <authorList>
            <person name="Yu L."/>
        </authorList>
    </citation>
    <scope>NUCLEOTIDE SEQUENCE [LARGE SCALE GENOMIC DNA]</scope>
    <source>
        <strain evidence="4 5">3B</strain>
    </source>
</reference>